<dbReference type="InterPro" id="IPR051257">
    <property type="entry name" value="Diverse_CBS-Domain"/>
</dbReference>
<evidence type="ECO:0000313" key="5">
    <source>
        <dbReference type="Proteomes" id="UP000243904"/>
    </source>
</evidence>
<evidence type="ECO:0000313" key="4">
    <source>
        <dbReference type="EMBL" id="SDR97181.1"/>
    </source>
</evidence>
<dbReference type="AlphaFoldDB" id="A0A1H1NDV1"/>
<dbReference type="Proteomes" id="UP000243904">
    <property type="component" value="Chromosome I"/>
</dbReference>
<organism evidence="4 5">
    <name type="scientific">Bradyrhizobium canariense</name>
    <dbReference type="NCBI Taxonomy" id="255045"/>
    <lineage>
        <taxon>Bacteria</taxon>
        <taxon>Pseudomonadati</taxon>
        <taxon>Pseudomonadota</taxon>
        <taxon>Alphaproteobacteria</taxon>
        <taxon>Hyphomicrobiales</taxon>
        <taxon>Nitrobacteraceae</taxon>
        <taxon>Bradyrhizobium</taxon>
    </lineage>
</organism>
<reference evidence="5" key="1">
    <citation type="submission" date="2016-10" db="EMBL/GenBank/DDBJ databases">
        <authorList>
            <person name="Varghese N."/>
            <person name="Submissions S."/>
        </authorList>
    </citation>
    <scope>NUCLEOTIDE SEQUENCE [LARGE SCALE GENOMIC DNA]</scope>
    <source>
        <strain evidence="5">GAS369</strain>
    </source>
</reference>
<gene>
    <name evidence="4" type="ORF">SAMN05444158_0587</name>
</gene>
<dbReference type="PANTHER" id="PTHR43080">
    <property type="entry name" value="CBS DOMAIN-CONTAINING PROTEIN CBSX3, MITOCHONDRIAL"/>
    <property type="match status" value="1"/>
</dbReference>
<dbReference type="PROSITE" id="PS51371">
    <property type="entry name" value="CBS"/>
    <property type="match status" value="2"/>
</dbReference>
<keyword evidence="1 2" id="KW-0129">CBS domain</keyword>
<keyword evidence="5" id="KW-1185">Reference proteome</keyword>
<dbReference type="InterPro" id="IPR000644">
    <property type="entry name" value="CBS_dom"/>
</dbReference>
<dbReference type="Pfam" id="PF00571">
    <property type="entry name" value="CBS"/>
    <property type="match status" value="2"/>
</dbReference>
<evidence type="ECO:0000259" key="3">
    <source>
        <dbReference type="PROSITE" id="PS51371"/>
    </source>
</evidence>
<sequence>MTTVRQLLDQKGRNIWSIHPDATVFDAVAKMADKDIGSLVVMEGEELVGIITERDYARNVVLKGKTSPATPVRDIMERHVVIAQPEQSVDQCMAVMSEKRVRHLPVFEGNKPIGIVSIGDLVKSIIGDQKFVIVQLEQYIHGERAIVDG</sequence>
<feature type="domain" description="CBS" evidence="3">
    <location>
        <begin position="1"/>
        <end position="67"/>
    </location>
</feature>
<dbReference type="EMBL" id="LT629750">
    <property type="protein sequence ID" value="SDR97181.1"/>
    <property type="molecule type" value="Genomic_DNA"/>
</dbReference>
<dbReference type="SMART" id="SM00116">
    <property type="entry name" value="CBS"/>
    <property type="match status" value="2"/>
</dbReference>
<dbReference type="RefSeq" id="WP_100382501.1">
    <property type="nucleotide sequence ID" value="NZ_LT629750.1"/>
</dbReference>
<dbReference type="PANTHER" id="PTHR43080:SF2">
    <property type="entry name" value="CBS DOMAIN-CONTAINING PROTEIN"/>
    <property type="match status" value="1"/>
</dbReference>
<accession>A0A1H1NDV1</accession>
<dbReference type="InterPro" id="IPR046342">
    <property type="entry name" value="CBS_dom_sf"/>
</dbReference>
<proteinExistence type="predicted"/>
<protein>
    <submittedName>
        <fullName evidence="4">CBS domain-containing protein</fullName>
    </submittedName>
</protein>
<name>A0A1H1NDV1_9BRAD</name>
<evidence type="ECO:0000256" key="2">
    <source>
        <dbReference type="PROSITE-ProRule" id="PRU00703"/>
    </source>
</evidence>
<feature type="domain" description="CBS" evidence="3">
    <location>
        <begin position="76"/>
        <end position="131"/>
    </location>
</feature>
<evidence type="ECO:0000256" key="1">
    <source>
        <dbReference type="ARBA" id="ARBA00023122"/>
    </source>
</evidence>
<dbReference type="CDD" id="cd04623">
    <property type="entry name" value="CBS_pair_bac_euk"/>
    <property type="match status" value="1"/>
</dbReference>
<dbReference type="Gene3D" id="3.10.580.10">
    <property type="entry name" value="CBS-domain"/>
    <property type="match status" value="1"/>
</dbReference>
<dbReference type="InterPro" id="IPR044725">
    <property type="entry name" value="CBSX3_CBS_dom"/>
</dbReference>
<dbReference type="SUPFAM" id="SSF54631">
    <property type="entry name" value="CBS-domain pair"/>
    <property type="match status" value="1"/>
</dbReference>